<name>S7UER7_9BACT</name>
<dbReference type="InterPro" id="IPR036411">
    <property type="entry name" value="TorD-like_sf"/>
</dbReference>
<keyword evidence="1" id="KW-0143">Chaperone</keyword>
<dbReference type="InterPro" id="IPR020945">
    <property type="entry name" value="DMSO/NO3_reduct_chaperone"/>
</dbReference>
<evidence type="ECO:0000256" key="1">
    <source>
        <dbReference type="ARBA" id="ARBA00023186"/>
    </source>
</evidence>
<dbReference type="OrthoDB" id="9795302at2"/>
<dbReference type="eggNOG" id="COG3381">
    <property type="taxonomic scope" value="Bacteria"/>
</dbReference>
<gene>
    <name evidence="2" type="ORF">dsat_0636</name>
</gene>
<proteinExistence type="predicted"/>
<reference evidence="2 3" key="1">
    <citation type="journal article" date="2013" name="Genome Announc.">
        <title>Draft genome sequences for three mercury-methylating, sulfate-reducing bacteria.</title>
        <authorList>
            <person name="Brown S.D."/>
            <person name="Hurt R.A.Jr."/>
            <person name="Gilmour C.C."/>
            <person name="Elias D.A."/>
        </authorList>
    </citation>
    <scope>NUCLEOTIDE SEQUENCE [LARGE SCALE GENOMIC DNA]</scope>
    <source>
        <strain evidence="2 3">DSM 16529</strain>
    </source>
</reference>
<dbReference type="EMBL" id="ATHI01000027">
    <property type="protein sequence ID" value="EPR32284.1"/>
    <property type="molecule type" value="Genomic_DNA"/>
</dbReference>
<dbReference type="SUPFAM" id="SSF89155">
    <property type="entry name" value="TorD-like"/>
    <property type="match status" value="1"/>
</dbReference>
<keyword evidence="3" id="KW-1185">Reference proteome</keyword>
<sequence length="206" mass="22627">MTDTGKNDARPVLVEAFSTLAACFDIPTPELAARLSSLVESLSSLAPEAARLAARAAGAAPDEADMAEARIEYSRLFVGPFSLPAPPFGSVYLESEGRVMGPSTMDARRMYQELGMDLADDFHNPPDHVVAELEFMAWLVYREIEAETRNDAEAAARAREARALFAARHVKAWFDEFLTRVEQNTDHPFYASLVPLGRAIMMTDAS</sequence>
<dbReference type="PANTHER" id="PTHR34227:SF1">
    <property type="entry name" value="DIMETHYL SULFOXIDE REDUCTASE CHAPERONE-RELATED"/>
    <property type="match status" value="1"/>
</dbReference>
<dbReference type="Proteomes" id="UP000014975">
    <property type="component" value="Unassembled WGS sequence"/>
</dbReference>
<dbReference type="PANTHER" id="PTHR34227">
    <property type="entry name" value="CHAPERONE PROTEIN YCDY"/>
    <property type="match status" value="1"/>
</dbReference>
<evidence type="ECO:0000313" key="2">
    <source>
        <dbReference type="EMBL" id="EPR32284.1"/>
    </source>
</evidence>
<protein>
    <submittedName>
        <fullName evidence="2">TorD-like chaperone</fullName>
    </submittedName>
</protein>
<dbReference type="InterPro" id="IPR050289">
    <property type="entry name" value="TorD/DmsD_chaperones"/>
</dbReference>
<dbReference type="Gene3D" id="1.10.3480.10">
    <property type="entry name" value="TorD-like"/>
    <property type="match status" value="1"/>
</dbReference>
<dbReference type="STRING" id="1121439.dsat_0636"/>
<dbReference type="RefSeq" id="WP_020887333.1">
    <property type="nucleotide sequence ID" value="NZ_ATHI01000027.1"/>
</dbReference>
<dbReference type="AlphaFoldDB" id="S7UER7"/>
<organism evidence="2 3">
    <name type="scientific">Alkalidesulfovibrio alkalitolerans DSM 16529</name>
    <dbReference type="NCBI Taxonomy" id="1121439"/>
    <lineage>
        <taxon>Bacteria</taxon>
        <taxon>Pseudomonadati</taxon>
        <taxon>Thermodesulfobacteriota</taxon>
        <taxon>Desulfovibrionia</taxon>
        <taxon>Desulfovibrionales</taxon>
        <taxon>Desulfovibrionaceae</taxon>
        <taxon>Alkalidesulfovibrio</taxon>
    </lineage>
</organism>
<dbReference type="Pfam" id="PF02613">
    <property type="entry name" value="Nitrate_red_del"/>
    <property type="match status" value="1"/>
</dbReference>
<evidence type="ECO:0000313" key="3">
    <source>
        <dbReference type="Proteomes" id="UP000014975"/>
    </source>
</evidence>
<accession>S7UER7</accession>
<comment type="caution">
    <text evidence="2">The sequence shown here is derived from an EMBL/GenBank/DDBJ whole genome shotgun (WGS) entry which is preliminary data.</text>
</comment>
<dbReference type="PATRIC" id="fig|1121439.3.peg.1993"/>